<evidence type="ECO:0000313" key="3">
    <source>
        <dbReference type="Proteomes" id="UP001155077"/>
    </source>
</evidence>
<evidence type="ECO:0000259" key="1">
    <source>
        <dbReference type="Pfam" id="PF13566"/>
    </source>
</evidence>
<reference evidence="2" key="1">
    <citation type="submission" date="2022-06" db="EMBL/GenBank/DDBJ databases">
        <title>Gramella sediminis sp. nov., isolated from deep-sea sediment of the Indian Ocean.</title>
        <authorList>
            <person name="Yang L."/>
        </authorList>
    </citation>
    <scope>NUCLEOTIDE SEQUENCE</scope>
    <source>
        <strain evidence="2">HMD3159</strain>
    </source>
</reference>
<feature type="domain" description="DUF4130" evidence="1">
    <location>
        <begin position="2"/>
        <end position="78"/>
    </location>
</feature>
<dbReference type="RefSeq" id="WP_252111615.1">
    <property type="nucleotide sequence ID" value="NZ_JAMSCK010000002.1"/>
</dbReference>
<evidence type="ECO:0000313" key="2">
    <source>
        <dbReference type="EMBL" id="MCM8569008.1"/>
    </source>
</evidence>
<dbReference type="Pfam" id="PF13566">
    <property type="entry name" value="DUF4130"/>
    <property type="match status" value="1"/>
</dbReference>
<dbReference type="Proteomes" id="UP001155077">
    <property type="component" value="Unassembled WGS sequence"/>
</dbReference>
<gene>
    <name evidence="2" type="ORF">NE848_06435</name>
</gene>
<accession>A0ABT0Z0T5</accession>
<dbReference type="InterPro" id="IPR025404">
    <property type="entry name" value="DUF4130"/>
</dbReference>
<dbReference type="EMBL" id="JAMSCK010000002">
    <property type="protein sequence ID" value="MCM8569008.1"/>
    <property type="molecule type" value="Genomic_DNA"/>
</dbReference>
<sequence length="83" mass="10124">MKKKFGIYYNKMKTEYVSLELPNDMGISGANEVYFEKPETYFRKHWYEYFNNINIKNRANMGLHLKHGPKRYWKYLSEKSPFA</sequence>
<name>A0ABT0Z0T5_9FLAO</name>
<keyword evidence="3" id="KW-1185">Reference proteome</keyword>
<comment type="caution">
    <text evidence="2">The sequence shown here is derived from an EMBL/GenBank/DDBJ whole genome shotgun (WGS) entry which is preliminary data.</text>
</comment>
<proteinExistence type="predicted"/>
<organism evidence="2 3">
    <name type="scientific">Gramella jeungdoensis</name>
    <dbReference type="NCBI Taxonomy" id="708091"/>
    <lineage>
        <taxon>Bacteria</taxon>
        <taxon>Pseudomonadati</taxon>
        <taxon>Bacteroidota</taxon>
        <taxon>Flavobacteriia</taxon>
        <taxon>Flavobacteriales</taxon>
        <taxon>Flavobacteriaceae</taxon>
        <taxon>Christiangramia</taxon>
    </lineage>
</organism>
<protein>
    <submittedName>
        <fullName evidence="2">DUF4130 domain-containing protein</fullName>
    </submittedName>
</protein>